<evidence type="ECO:0000313" key="1">
    <source>
        <dbReference type="EMBL" id="JAH69895.1"/>
    </source>
</evidence>
<proteinExistence type="predicted"/>
<dbReference type="AlphaFoldDB" id="A0A0E9UXI9"/>
<sequence length="41" mass="4501">MPGRSSSPRLNQGCKDITLMSCNHVSVDTDLMSVSTYKIDI</sequence>
<dbReference type="EMBL" id="GBXM01038682">
    <property type="protein sequence ID" value="JAH69895.1"/>
    <property type="molecule type" value="Transcribed_RNA"/>
</dbReference>
<name>A0A0E9UXI9_ANGAN</name>
<reference evidence="1" key="1">
    <citation type="submission" date="2014-11" db="EMBL/GenBank/DDBJ databases">
        <authorList>
            <person name="Amaro Gonzalez C."/>
        </authorList>
    </citation>
    <scope>NUCLEOTIDE SEQUENCE</scope>
</reference>
<organism evidence="1">
    <name type="scientific">Anguilla anguilla</name>
    <name type="common">European freshwater eel</name>
    <name type="synonym">Muraena anguilla</name>
    <dbReference type="NCBI Taxonomy" id="7936"/>
    <lineage>
        <taxon>Eukaryota</taxon>
        <taxon>Metazoa</taxon>
        <taxon>Chordata</taxon>
        <taxon>Craniata</taxon>
        <taxon>Vertebrata</taxon>
        <taxon>Euteleostomi</taxon>
        <taxon>Actinopterygii</taxon>
        <taxon>Neopterygii</taxon>
        <taxon>Teleostei</taxon>
        <taxon>Anguilliformes</taxon>
        <taxon>Anguillidae</taxon>
        <taxon>Anguilla</taxon>
    </lineage>
</organism>
<protein>
    <submittedName>
        <fullName evidence="1">Uncharacterized protein</fullName>
    </submittedName>
</protein>
<accession>A0A0E9UXI9</accession>
<reference evidence="1" key="2">
    <citation type="journal article" date="2015" name="Fish Shellfish Immunol.">
        <title>Early steps in the European eel (Anguilla anguilla)-Vibrio vulnificus interaction in the gills: Role of the RtxA13 toxin.</title>
        <authorList>
            <person name="Callol A."/>
            <person name="Pajuelo D."/>
            <person name="Ebbesson L."/>
            <person name="Teles M."/>
            <person name="MacKenzie S."/>
            <person name="Amaro C."/>
        </authorList>
    </citation>
    <scope>NUCLEOTIDE SEQUENCE</scope>
</reference>